<name>A0A1R2CGW5_9CILI</name>
<reference evidence="1 2" key="1">
    <citation type="submission" date="2016-11" db="EMBL/GenBank/DDBJ databases">
        <title>The macronuclear genome of Stentor coeruleus: a giant cell with tiny introns.</title>
        <authorList>
            <person name="Slabodnick M."/>
            <person name="Ruby J.G."/>
            <person name="Reiff S.B."/>
            <person name="Swart E.C."/>
            <person name="Gosai S."/>
            <person name="Prabakaran S."/>
            <person name="Witkowska E."/>
            <person name="Larue G.E."/>
            <person name="Fisher S."/>
            <person name="Freeman R.M."/>
            <person name="Gunawardena J."/>
            <person name="Chu W."/>
            <person name="Stover N.A."/>
            <person name="Gregory B.D."/>
            <person name="Nowacki M."/>
            <person name="Derisi J."/>
            <person name="Roy S.W."/>
            <person name="Marshall W.F."/>
            <person name="Sood P."/>
        </authorList>
    </citation>
    <scope>NUCLEOTIDE SEQUENCE [LARGE SCALE GENOMIC DNA]</scope>
    <source>
        <strain evidence="1">WM001</strain>
    </source>
</reference>
<dbReference type="EMBL" id="MPUH01000155">
    <property type="protein sequence ID" value="OMJ88269.1"/>
    <property type="molecule type" value="Genomic_DNA"/>
</dbReference>
<dbReference type="Proteomes" id="UP000187209">
    <property type="component" value="Unassembled WGS sequence"/>
</dbReference>
<sequence>MKSSRSTKSKRLIISPEGKPRIITTLCNSEKPIISCSITGHKQANADPFREVAKGTTHCKLKPILIKKKLSPSNSRSLNAISIKIPDLSEDGKFRHNRFVLPAINRQIEEGTKKSRVIIFEEFKNSLPHVMSDGVLQTVKHRKPDLTFKNAKKKELTELEISFGYDRESPILTSRNPFKG</sequence>
<dbReference type="AlphaFoldDB" id="A0A1R2CGW5"/>
<comment type="caution">
    <text evidence="1">The sequence shown here is derived from an EMBL/GenBank/DDBJ whole genome shotgun (WGS) entry which is preliminary data.</text>
</comment>
<gene>
    <name evidence="1" type="ORF">SteCoe_9856</name>
</gene>
<organism evidence="1 2">
    <name type="scientific">Stentor coeruleus</name>
    <dbReference type="NCBI Taxonomy" id="5963"/>
    <lineage>
        <taxon>Eukaryota</taxon>
        <taxon>Sar</taxon>
        <taxon>Alveolata</taxon>
        <taxon>Ciliophora</taxon>
        <taxon>Postciliodesmatophora</taxon>
        <taxon>Heterotrichea</taxon>
        <taxon>Heterotrichida</taxon>
        <taxon>Stentoridae</taxon>
        <taxon>Stentor</taxon>
    </lineage>
</organism>
<evidence type="ECO:0000313" key="2">
    <source>
        <dbReference type="Proteomes" id="UP000187209"/>
    </source>
</evidence>
<keyword evidence="2" id="KW-1185">Reference proteome</keyword>
<accession>A0A1R2CGW5</accession>
<evidence type="ECO:0000313" key="1">
    <source>
        <dbReference type="EMBL" id="OMJ88269.1"/>
    </source>
</evidence>
<proteinExistence type="predicted"/>
<protein>
    <submittedName>
        <fullName evidence="1">Uncharacterized protein</fullName>
    </submittedName>
</protein>